<gene>
    <name evidence="3" type="ORF">PgNI_10414</name>
</gene>
<dbReference type="KEGG" id="pgri:PgNI_10414"/>
<organism evidence="2 3">
    <name type="scientific">Pyricularia grisea</name>
    <name type="common">Crabgrass-specific blast fungus</name>
    <name type="synonym">Magnaporthe grisea</name>
    <dbReference type="NCBI Taxonomy" id="148305"/>
    <lineage>
        <taxon>Eukaryota</taxon>
        <taxon>Fungi</taxon>
        <taxon>Dikarya</taxon>
        <taxon>Ascomycota</taxon>
        <taxon>Pezizomycotina</taxon>
        <taxon>Sordariomycetes</taxon>
        <taxon>Sordariomycetidae</taxon>
        <taxon>Magnaporthales</taxon>
        <taxon>Pyriculariaceae</taxon>
        <taxon>Pyricularia</taxon>
    </lineage>
</organism>
<accession>A0A6P8AZV6</accession>
<dbReference type="GeneID" id="41965293"/>
<evidence type="ECO:0000256" key="1">
    <source>
        <dbReference type="SAM" id="MobiDB-lite"/>
    </source>
</evidence>
<dbReference type="RefSeq" id="XP_030980339.1">
    <property type="nucleotide sequence ID" value="XM_031130385.1"/>
</dbReference>
<proteinExistence type="predicted"/>
<sequence length="55" mass="5992">MILASPQRATEPGTPVGLPQSSAQLQRPPHRFPADEMSITLSLTSLARYYIGLLI</sequence>
<reference evidence="2 3" key="1">
    <citation type="journal article" date="2019" name="Mol. Biol. Evol.">
        <title>Blast fungal genomes show frequent chromosomal changes, gene gains and losses, and effector gene turnover.</title>
        <authorList>
            <person name="Gomez Luciano L.B."/>
            <person name="Jason Tsai I."/>
            <person name="Chuma I."/>
            <person name="Tosa Y."/>
            <person name="Chen Y.H."/>
            <person name="Li J.Y."/>
            <person name="Li M.Y."/>
            <person name="Jade Lu M.Y."/>
            <person name="Nakayashiki H."/>
            <person name="Li W.H."/>
        </authorList>
    </citation>
    <scope>NUCLEOTIDE SEQUENCE [LARGE SCALE GENOMIC DNA]</scope>
    <source>
        <strain evidence="2 3">NI907</strain>
    </source>
</reference>
<evidence type="ECO:0000313" key="3">
    <source>
        <dbReference type="RefSeq" id="XP_030980339.1"/>
    </source>
</evidence>
<keyword evidence="2" id="KW-1185">Reference proteome</keyword>
<reference evidence="3" key="3">
    <citation type="submission" date="2025-08" db="UniProtKB">
        <authorList>
            <consortium name="RefSeq"/>
        </authorList>
    </citation>
    <scope>IDENTIFICATION</scope>
    <source>
        <strain evidence="3">NI907</strain>
    </source>
</reference>
<reference evidence="3" key="2">
    <citation type="submission" date="2019-10" db="EMBL/GenBank/DDBJ databases">
        <authorList>
            <consortium name="NCBI Genome Project"/>
        </authorList>
    </citation>
    <scope>NUCLEOTIDE SEQUENCE</scope>
    <source>
        <strain evidence="3">NI907</strain>
    </source>
</reference>
<protein>
    <submittedName>
        <fullName evidence="3">Uncharacterized protein</fullName>
    </submittedName>
</protein>
<feature type="region of interest" description="Disordered" evidence="1">
    <location>
        <begin position="1"/>
        <end position="30"/>
    </location>
</feature>
<name>A0A6P8AZV6_PYRGI</name>
<evidence type="ECO:0000313" key="2">
    <source>
        <dbReference type="Proteomes" id="UP000515153"/>
    </source>
</evidence>
<dbReference type="AlphaFoldDB" id="A0A6P8AZV6"/>
<dbReference type="Proteomes" id="UP000515153">
    <property type="component" value="Chromosome VII"/>
</dbReference>